<dbReference type="GeneID" id="23681156"/>
<proteinExistence type="predicted"/>
<dbReference type="EMBL" id="KJ000058">
    <property type="protein sequence ID" value="AHJ86993.1"/>
    <property type="molecule type" value="Genomic_DNA"/>
</dbReference>
<accession>A0A0B4LAC1</accession>
<organism evidence="1 2">
    <name type="scientific">Salmonella phage STP4-a</name>
    <dbReference type="NCBI Taxonomy" id="1445860"/>
    <lineage>
        <taxon>Viruses</taxon>
        <taxon>Duplodnaviria</taxon>
        <taxon>Heunggongvirae</taxon>
        <taxon>Uroviricota</taxon>
        <taxon>Caudoviricetes</taxon>
        <taxon>Pantevenvirales</taxon>
        <taxon>Straboviridae</taxon>
        <taxon>Tevenvirinae</taxon>
        <taxon>Gelderlandvirus</taxon>
        <taxon>Gelderlandvirus stp4a</taxon>
    </lineage>
</organism>
<gene>
    <name evidence="1" type="ORF">STP4a_139</name>
</gene>
<protein>
    <submittedName>
        <fullName evidence="1">Uncharacterized protein</fullName>
    </submittedName>
</protein>
<dbReference type="KEGG" id="vg:23681156"/>
<sequence length="169" mass="18844">MAQILPVNTSLGDIQEGGAVDLTFTAQLDATDTLKSINIIDYQPTSGIIVEGSRYYGNYNSVFSFGTDALKYREGDELKTAATWEDLPPPKTADLYMWRAPSSLQRTFTYTVECIYEYQSEESSGGSGESGGTTPPPVERRITKTYTQLVYGNWSRWGNKLREYVYAGN</sequence>
<reference evidence="1" key="1">
    <citation type="submission" date="2015-06" db="EMBL/GenBank/DDBJ databases">
        <title>Genomic characterization of STP4-a, a novel T4 virulent phage infecting Salmonella.</title>
        <authorList>
            <person name="Li M."/>
            <person name="Wang J."/>
            <person name="Lin H."/>
            <person name="Han F."/>
        </authorList>
    </citation>
    <scope>NUCLEOTIDE SEQUENCE [LARGE SCALE GENOMIC DNA]</scope>
</reference>
<dbReference type="RefSeq" id="YP_009126346.1">
    <property type="nucleotide sequence ID" value="NC_026607.2"/>
</dbReference>
<name>A0A0B4LAC1_9CAUD</name>
<keyword evidence="2" id="KW-1185">Reference proteome</keyword>
<dbReference type="Proteomes" id="UP000032000">
    <property type="component" value="Segment"/>
</dbReference>
<evidence type="ECO:0000313" key="2">
    <source>
        <dbReference type="Proteomes" id="UP000032000"/>
    </source>
</evidence>
<evidence type="ECO:0000313" key="1">
    <source>
        <dbReference type="EMBL" id="AHJ86993.1"/>
    </source>
</evidence>